<keyword evidence="8" id="KW-1185">Reference proteome</keyword>
<dbReference type="SUPFAM" id="SSF57667">
    <property type="entry name" value="beta-beta-alpha zinc fingers"/>
    <property type="match status" value="1"/>
</dbReference>
<reference evidence="7 8" key="1">
    <citation type="submission" date="2024-03" db="EMBL/GenBank/DDBJ databases">
        <title>Adaptation during the transition from Ophiocordyceps entomopathogen to insect associate is accompanied by gene loss and intensified selection.</title>
        <authorList>
            <person name="Ward C.M."/>
            <person name="Onetto C.A."/>
            <person name="Borneman A.R."/>
        </authorList>
    </citation>
    <scope>NUCLEOTIDE SEQUENCE [LARGE SCALE GENOMIC DNA]</scope>
    <source>
        <strain evidence="7">AWRI1</strain>
        <tissue evidence="7">Single Adult Female</tissue>
    </source>
</reference>
<sequence length="99" mass="11655">MKQNEYVMKAITPWYYQEAQKLLPVNYSLNYGECEATKNSGNEFVCDACGKSYNRKGNLGRHKRYECGKGRQFQCMECPKSFFRKDKLCFHVKMCHQSC</sequence>
<comment type="caution">
    <text evidence="7">The sequence shown here is derived from an EMBL/GenBank/DDBJ whole genome shotgun (WGS) entry which is preliminary data.</text>
</comment>
<dbReference type="FunFam" id="3.30.160.60:FF:000100">
    <property type="entry name" value="Zinc finger 45-like"/>
    <property type="match status" value="1"/>
</dbReference>
<dbReference type="InterPro" id="IPR036236">
    <property type="entry name" value="Znf_C2H2_sf"/>
</dbReference>
<evidence type="ECO:0000256" key="1">
    <source>
        <dbReference type="ARBA" id="ARBA00022723"/>
    </source>
</evidence>
<keyword evidence="1" id="KW-0479">Metal-binding</keyword>
<dbReference type="Gene3D" id="3.30.160.60">
    <property type="entry name" value="Classic Zinc Finger"/>
    <property type="match status" value="1"/>
</dbReference>
<protein>
    <recommendedName>
        <fullName evidence="6">C2H2-type domain-containing protein</fullName>
    </recommendedName>
</protein>
<proteinExistence type="predicted"/>
<dbReference type="Pfam" id="PF00096">
    <property type="entry name" value="zf-C2H2"/>
    <property type="match status" value="1"/>
</dbReference>
<evidence type="ECO:0000256" key="5">
    <source>
        <dbReference type="PROSITE-ProRule" id="PRU00042"/>
    </source>
</evidence>
<dbReference type="Proteomes" id="UP001367676">
    <property type="component" value="Unassembled WGS sequence"/>
</dbReference>
<dbReference type="AlphaFoldDB" id="A0AAN9T4V1"/>
<dbReference type="PROSITE" id="PS00028">
    <property type="entry name" value="ZINC_FINGER_C2H2_1"/>
    <property type="match status" value="1"/>
</dbReference>
<accession>A0AAN9T4V1</accession>
<dbReference type="PROSITE" id="PS50157">
    <property type="entry name" value="ZINC_FINGER_C2H2_2"/>
    <property type="match status" value="2"/>
</dbReference>
<evidence type="ECO:0000256" key="3">
    <source>
        <dbReference type="ARBA" id="ARBA00022771"/>
    </source>
</evidence>
<dbReference type="GO" id="GO:0008270">
    <property type="term" value="F:zinc ion binding"/>
    <property type="evidence" value="ECO:0007669"/>
    <property type="project" value="UniProtKB-KW"/>
</dbReference>
<dbReference type="SMART" id="SM00355">
    <property type="entry name" value="ZnF_C2H2"/>
    <property type="match status" value="2"/>
</dbReference>
<name>A0AAN9T4V1_9HEMI</name>
<evidence type="ECO:0000256" key="2">
    <source>
        <dbReference type="ARBA" id="ARBA00022737"/>
    </source>
</evidence>
<keyword evidence="2" id="KW-0677">Repeat</keyword>
<feature type="domain" description="C2H2-type" evidence="6">
    <location>
        <begin position="44"/>
        <end position="71"/>
    </location>
</feature>
<gene>
    <name evidence="7" type="ORF">V9T40_010836</name>
</gene>
<organism evidence="7 8">
    <name type="scientific">Parthenolecanium corni</name>
    <dbReference type="NCBI Taxonomy" id="536013"/>
    <lineage>
        <taxon>Eukaryota</taxon>
        <taxon>Metazoa</taxon>
        <taxon>Ecdysozoa</taxon>
        <taxon>Arthropoda</taxon>
        <taxon>Hexapoda</taxon>
        <taxon>Insecta</taxon>
        <taxon>Pterygota</taxon>
        <taxon>Neoptera</taxon>
        <taxon>Paraneoptera</taxon>
        <taxon>Hemiptera</taxon>
        <taxon>Sternorrhyncha</taxon>
        <taxon>Coccoidea</taxon>
        <taxon>Coccidae</taxon>
        <taxon>Parthenolecanium</taxon>
    </lineage>
</organism>
<evidence type="ECO:0000256" key="4">
    <source>
        <dbReference type="ARBA" id="ARBA00022833"/>
    </source>
</evidence>
<evidence type="ECO:0000259" key="6">
    <source>
        <dbReference type="PROSITE" id="PS50157"/>
    </source>
</evidence>
<keyword evidence="4" id="KW-0862">Zinc</keyword>
<evidence type="ECO:0000313" key="8">
    <source>
        <dbReference type="Proteomes" id="UP001367676"/>
    </source>
</evidence>
<dbReference type="InterPro" id="IPR013087">
    <property type="entry name" value="Znf_C2H2_type"/>
</dbReference>
<dbReference type="EMBL" id="JBBCAQ010000037">
    <property type="protein sequence ID" value="KAK7573645.1"/>
    <property type="molecule type" value="Genomic_DNA"/>
</dbReference>
<evidence type="ECO:0000313" key="7">
    <source>
        <dbReference type="EMBL" id="KAK7573645.1"/>
    </source>
</evidence>
<feature type="domain" description="C2H2-type" evidence="6">
    <location>
        <begin position="73"/>
        <end position="99"/>
    </location>
</feature>
<keyword evidence="3 5" id="KW-0863">Zinc-finger</keyword>